<dbReference type="EMBL" id="KY051550">
    <property type="protein sequence ID" value="APW49278.1"/>
    <property type="molecule type" value="Genomic_DNA"/>
</dbReference>
<sequence>MNFVFVSPDGSACPESFWSARARSVPFTLAVQVVTGDDYRKLIRRRKASQEKMTMCTPGLTAPLAARVKLPFSVREDG</sequence>
<dbReference type="AlphaFoldDB" id="A0A1P8KHW6"/>
<protein>
    <submittedName>
        <fullName evidence="1">Uncharacterized protein</fullName>
    </submittedName>
</protein>
<name>A0A1P8KHW6_ECOLX</name>
<organism evidence="1">
    <name type="scientific">Escherichia coli</name>
    <dbReference type="NCBI Taxonomy" id="562"/>
    <lineage>
        <taxon>Bacteria</taxon>
        <taxon>Pseudomonadati</taxon>
        <taxon>Pseudomonadota</taxon>
        <taxon>Gammaproteobacteria</taxon>
        <taxon>Enterobacterales</taxon>
        <taxon>Enterobacteriaceae</taxon>
        <taxon>Escherichia</taxon>
    </lineage>
</organism>
<keyword evidence="1" id="KW-0614">Plasmid</keyword>
<geneLocation type="plasmid" evidence="1">
    <name>pFZ11</name>
</geneLocation>
<evidence type="ECO:0000313" key="1">
    <source>
        <dbReference type="EMBL" id="APW49278.1"/>
    </source>
</evidence>
<dbReference type="RefSeq" id="WP_181728334.1">
    <property type="nucleotide sequence ID" value="NZ_AP027484.1"/>
</dbReference>
<accession>A0A1P8KHW6</accession>
<reference evidence="1" key="1">
    <citation type="submission" date="2016-10" db="EMBL/GenBank/DDBJ databases">
        <title>Complete Nucleotide Sequence of qnrS1-Haboring Plasmid from E.coli Clinical Isolate in China.</title>
        <authorList>
            <person name="Li B."/>
            <person name="Lin B."/>
            <person name="Zhao Z."/>
        </authorList>
    </citation>
    <scope>NUCLEOTIDE SEQUENCE</scope>
    <source>
        <plasmid evidence="1">pFZ11</plasmid>
    </source>
</reference>
<proteinExistence type="predicted"/>